<dbReference type="SUPFAM" id="SSF47616">
    <property type="entry name" value="GST C-terminal domain-like"/>
    <property type="match status" value="1"/>
</dbReference>
<dbReference type="SFLD" id="SFLDS00019">
    <property type="entry name" value="Glutathione_Transferase_(cytos"/>
    <property type="match status" value="1"/>
</dbReference>
<dbReference type="EC" id="2.5.1.18" evidence="1"/>
<keyword evidence="6" id="KW-1185">Reference proteome</keyword>
<dbReference type="GO" id="GO:0005737">
    <property type="term" value="C:cytoplasm"/>
    <property type="evidence" value="ECO:0007669"/>
    <property type="project" value="TreeGrafter"/>
</dbReference>
<evidence type="ECO:0000256" key="1">
    <source>
        <dbReference type="ARBA" id="ARBA00012452"/>
    </source>
</evidence>
<sequence>MKIYEQKVAPNARRVRMFLAEKALLDEVKFVEQDLQAGDNITPDFRQKNPLGKIPVLELDDGTYLSESMAICRYFEVLNPEPNLMGVTALEQAMIEMWQRRCEIYFMNQVGMGFQHTSGFFADRMTPVKEWGEECVKNAGKFMGLLNKHLAESEYVAGERFTVADITAFVTIDFARVIRMRIPEEMTNLKAWYERINSRDSAKV</sequence>
<evidence type="ECO:0000313" key="6">
    <source>
        <dbReference type="Proteomes" id="UP000004263"/>
    </source>
</evidence>
<protein>
    <recommendedName>
        <fullName evidence="1">glutathione transferase</fullName>
        <ecNumber evidence="1">2.5.1.18</ecNumber>
    </recommendedName>
</protein>
<dbReference type="InterPro" id="IPR036282">
    <property type="entry name" value="Glutathione-S-Trfase_C_sf"/>
</dbReference>
<dbReference type="InterPro" id="IPR004045">
    <property type="entry name" value="Glutathione_S-Trfase_N"/>
</dbReference>
<dbReference type="EMBL" id="AAQH01000033">
    <property type="protein sequence ID" value="EAT10795.1"/>
    <property type="molecule type" value="Genomic_DNA"/>
</dbReference>
<dbReference type="Proteomes" id="UP000004263">
    <property type="component" value="Unassembled WGS sequence"/>
</dbReference>
<dbReference type="PROSITE" id="PS50404">
    <property type="entry name" value="GST_NTER"/>
    <property type="match status" value="1"/>
</dbReference>
<dbReference type="PANTHER" id="PTHR43900:SF97">
    <property type="entry name" value="GLUTATHIONE TRANSFERASE"/>
    <property type="match status" value="1"/>
</dbReference>
<dbReference type="Gene3D" id="3.40.30.10">
    <property type="entry name" value="Glutaredoxin"/>
    <property type="match status" value="1"/>
</dbReference>
<evidence type="ECO:0000313" key="5">
    <source>
        <dbReference type="EMBL" id="EAT10795.1"/>
    </source>
</evidence>
<dbReference type="RefSeq" id="WP_007016875.1">
    <property type="nucleotide sequence ID" value="NZ_CH724113.1"/>
</dbReference>
<dbReference type="STRING" id="207949.RED65_08689"/>
<feature type="domain" description="GST N-terminal" evidence="3">
    <location>
        <begin position="1"/>
        <end position="83"/>
    </location>
</feature>
<gene>
    <name evidence="5" type="ORF">RED65_08689</name>
</gene>
<dbReference type="PANTHER" id="PTHR43900">
    <property type="entry name" value="GLUTATHIONE S-TRANSFERASE RHO"/>
    <property type="match status" value="1"/>
</dbReference>
<dbReference type="OrthoDB" id="9797500at2"/>
<dbReference type="CDD" id="cd03182">
    <property type="entry name" value="GST_C_GTT2_like"/>
    <property type="match status" value="1"/>
</dbReference>
<name>Q1MXU2_9GAMM</name>
<feature type="domain" description="GST C-terminal" evidence="4">
    <location>
        <begin position="88"/>
        <end position="204"/>
    </location>
</feature>
<dbReference type="PROSITE" id="PS50405">
    <property type="entry name" value="GST_CTER"/>
    <property type="match status" value="1"/>
</dbReference>
<comment type="caution">
    <text evidence="5">The sequence shown here is derived from an EMBL/GenBank/DDBJ whole genome shotgun (WGS) entry which is preliminary data.</text>
</comment>
<dbReference type="Pfam" id="PF13409">
    <property type="entry name" value="GST_N_2"/>
    <property type="match status" value="1"/>
</dbReference>
<dbReference type="Pfam" id="PF00043">
    <property type="entry name" value="GST_C"/>
    <property type="match status" value="1"/>
</dbReference>
<dbReference type="HOGENOM" id="CLU_011226_6_3_6"/>
<evidence type="ECO:0000256" key="2">
    <source>
        <dbReference type="ARBA" id="ARBA00022679"/>
    </source>
</evidence>
<keyword evidence="2 5" id="KW-0808">Transferase</keyword>
<dbReference type="GO" id="GO:0004364">
    <property type="term" value="F:glutathione transferase activity"/>
    <property type="evidence" value="ECO:0007669"/>
    <property type="project" value="UniProtKB-EC"/>
</dbReference>
<dbReference type="SFLD" id="SFLDG00358">
    <property type="entry name" value="Main_(cytGST)"/>
    <property type="match status" value="1"/>
</dbReference>
<accession>Q1MXU2</accession>
<proteinExistence type="predicted"/>
<reference evidence="5 6" key="1">
    <citation type="submission" date="2006-03" db="EMBL/GenBank/DDBJ databases">
        <authorList>
            <person name="Pinhassi J."/>
            <person name="Pedros-Alio C."/>
            <person name="Ferriera S."/>
            <person name="Johnson J."/>
            <person name="Kravitz S."/>
            <person name="Halpern A."/>
            <person name="Remington K."/>
            <person name="Beeson K."/>
            <person name="Tran B."/>
            <person name="Rogers Y.-H."/>
            <person name="Friedman R."/>
            <person name="Venter J.C."/>
        </authorList>
    </citation>
    <scope>NUCLEOTIDE SEQUENCE [LARGE SCALE GENOMIC DNA]</scope>
    <source>
        <strain evidence="5 6">RED65</strain>
    </source>
</reference>
<organism evidence="5 6">
    <name type="scientific">Bermanella marisrubri</name>
    <dbReference type="NCBI Taxonomy" id="207949"/>
    <lineage>
        <taxon>Bacteria</taxon>
        <taxon>Pseudomonadati</taxon>
        <taxon>Pseudomonadota</taxon>
        <taxon>Gammaproteobacteria</taxon>
        <taxon>Oceanospirillales</taxon>
        <taxon>Oceanospirillaceae</taxon>
        <taxon>Bermanella</taxon>
    </lineage>
</organism>
<evidence type="ECO:0000259" key="4">
    <source>
        <dbReference type="PROSITE" id="PS50405"/>
    </source>
</evidence>
<dbReference type="InterPro" id="IPR040079">
    <property type="entry name" value="Glutathione_S-Trfase"/>
</dbReference>
<dbReference type="InterPro" id="IPR034345">
    <property type="entry name" value="Gtt2-like_N"/>
</dbReference>
<dbReference type="Gene3D" id="1.20.1050.10">
    <property type="match status" value="1"/>
</dbReference>
<evidence type="ECO:0000259" key="3">
    <source>
        <dbReference type="PROSITE" id="PS50404"/>
    </source>
</evidence>
<dbReference type="AlphaFoldDB" id="Q1MXU2"/>
<dbReference type="SUPFAM" id="SSF52833">
    <property type="entry name" value="Thioredoxin-like"/>
    <property type="match status" value="1"/>
</dbReference>
<dbReference type="CDD" id="cd03051">
    <property type="entry name" value="GST_N_GTT2_like"/>
    <property type="match status" value="1"/>
</dbReference>
<dbReference type="InterPro" id="IPR036249">
    <property type="entry name" value="Thioredoxin-like_sf"/>
</dbReference>
<dbReference type="InterPro" id="IPR004046">
    <property type="entry name" value="GST_C"/>
</dbReference>
<dbReference type="GO" id="GO:0043295">
    <property type="term" value="F:glutathione binding"/>
    <property type="evidence" value="ECO:0007669"/>
    <property type="project" value="TreeGrafter"/>
</dbReference>
<dbReference type="InterPro" id="IPR034346">
    <property type="entry name" value="Gtt2-like_C"/>
</dbReference>
<dbReference type="InterPro" id="IPR010987">
    <property type="entry name" value="Glutathione-S-Trfase_C-like"/>
</dbReference>